<keyword evidence="13" id="KW-1185">Reference proteome</keyword>
<evidence type="ECO:0000313" key="12">
    <source>
        <dbReference type="Ensembl" id="ENSXCOP00000000461.1"/>
    </source>
</evidence>
<dbReference type="GO" id="GO:0006013">
    <property type="term" value="P:mannose metabolic process"/>
    <property type="evidence" value="ECO:0007669"/>
    <property type="project" value="InterPro"/>
</dbReference>
<reference evidence="12" key="1">
    <citation type="submission" date="2025-08" db="UniProtKB">
        <authorList>
            <consortium name="Ensembl"/>
        </authorList>
    </citation>
    <scope>IDENTIFICATION</scope>
</reference>
<reference evidence="12" key="2">
    <citation type="submission" date="2025-09" db="UniProtKB">
        <authorList>
            <consortium name="Ensembl"/>
        </authorList>
    </citation>
    <scope>IDENTIFICATION</scope>
</reference>
<dbReference type="FunFam" id="3.20.110.10:FF:000016">
    <property type="entry name" value="Alpha-mannosidase"/>
    <property type="match status" value="1"/>
</dbReference>
<dbReference type="FunFam" id="1.20.1270.50:FF:000001">
    <property type="entry name" value="Alpha-mannosidase"/>
    <property type="match status" value="1"/>
</dbReference>
<keyword evidence="3" id="KW-0479">Metal-binding</keyword>
<dbReference type="GeneTree" id="ENSGT01030000234638"/>
<dbReference type="GO" id="GO:0004572">
    <property type="term" value="F:mannosyl-oligosaccharide 1,3-1,6-alpha-mannosidase activity"/>
    <property type="evidence" value="ECO:0007669"/>
    <property type="project" value="UniProtKB-EC"/>
</dbReference>
<comment type="cofactor">
    <cofactor evidence="1">
        <name>Zn(2+)</name>
        <dbReference type="ChEBI" id="CHEBI:29105"/>
    </cofactor>
</comment>
<name>A0A3B5KS52_9TELE</name>
<proteinExistence type="inferred from homology"/>
<dbReference type="Pfam" id="PF09261">
    <property type="entry name" value="Alpha-mann_mid"/>
    <property type="match status" value="1"/>
</dbReference>
<dbReference type="InterPro" id="IPR011330">
    <property type="entry name" value="Glyco_hydro/deAcase_b/a-brl"/>
</dbReference>
<dbReference type="SUPFAM" id="SSF88713">
    <property type="entry name" value="Glycoside hydrolase/deacetylase"/>
    <property type="match status" value="1"/>
</dbReference>
<dbReference type="InterPro" id="IPR011013">
    <property type="entry name" value="Gal_mutarotase_sf_dom"/>
</dbReference>
<organism evidence="12 13">
    <name type="scientific">Xiphophorus couchianus</name>
    <name type="common">Monterrey platyfish</name>
    <dbReference type="NCBI Taxonomy" id="32473"/>
    <lineage>
        <taxon>Eukaryota</taxon>
        <taxon>Metazoa</taxon>
        <taxon>Chordata</taxon>
        <taxon>Craniata</taxon>
        <taxon>Vertebrata</taxon>
        <taxon>Euteleostomi</taxon>
        <taxon>Actinopterygii</taxon>
        <taxon>Neopterygii</taxon>
        <taxon>Teleostei</taxon>
        <taxon>Neoteleostei</taxon>
        <taxon>Acanthomorphata</taxon>
        <taxon>Ovalentaria</taxon>
        <taxon>Atherinomorphae</taxon>
        <taxon>Cyprinodontiformes</taxon>
        <taxon>Poeciliidae</taxon>
        <taxon>Poeciliinae</taxon>
        <taxon>Xiphophorus</taxon>
    </lineage>
</organism>
<dbReference type="InterPro" id="IPR000602">
    <property type="entry name" value="Glyco_hydro_38_N"/>
</dbReference>
<evidence type="ECO:0000256" key="10">
    <source>
        <dbReference type="ARBA" id="ARBA00093232"/>
    </source>
</evidence>
<dbReference type="AlphaFoldDB" id="A0A3B5KS52"/>
<comment type="catalytic activity">
    <reaction evidence="10">
        <text>N(4)-{beta-D-GlcNAc-(1-&gt;2)-alpha-D-Man-(1-&gt;3)-[alpha-D-Man-(1-&gt;3)-[alpha-D-Man-(1-&gt;6)]-alpha-D-Man-(1-&gt;6)]-beta-D-Man-(1-&gt;4)-beta-D-GlcNAc-(1-&gt;4)-beta-D-GlcNAc}-L-asparaginyl-[protein] + 2 H2O = 2 alpha-D-mannopyranose + an N(4)-{beta-D-GlcNAc-(1-&gt;2)-alpha-D-Man-(1-&gt;3)-[alpha-D-Man-(1-&gt;6)]-beta-D-Man-(1-&gt;4)-beta-D-GlcNAc-(1-&gt;4)-beta-D-GlcNAc}-L-asparaginyl-[protein]</text>
        <dbReference type="Rhea" id="RHEA:56052"/>
        <dbReference type="Rhea" id="RHEA-COMP:14368"/>
        <dbReference type="Rhea" id="RHEA-COMP:14369"/>
        <dbReference type="ChEBI" id="CHEBI:15377"/>
        <dbReference type="ChEBI" id="CHEBI:28729"/>
        <dbReference type="ChEBI" id="CHEBI:60615"/>
        <dbReference type="ChEBI" id="CHEBI:60625"/>
        <dbReference type="EC" id="3.2.1.114"/>
    </reaction>
</comment>
<evidence type="ECO:0000256" key="7">
    <source>
        <dbReference type="ARBA" id="ARBA00059516"/>
    </source>
</evidence>
<dbReference type="InterPro" id="IPR028995">
    <property type="entry name" value="Glyco_hydro_57/38_cen_sf"/>
</dbReference>
<dbReference type="Proteomes" id="UP000261380">
    <property type="component" value="Unplaced"/>
</dbReference>
<evidence type="ECO:0000259" key="11">
    <source>
        <dbReference type="SMART" id="SM00872"/>
    </source>
</evidence>
<comment type="similarity">
    <text evidence="2">Belongs to the glycosyl hydrolase 38 family.</text>
</comment>
<dbReference type="PANTHER" id="PTHR11607">
    <property type="entry name" value="ALPHA-MANNOSIDASE"/>
    <property type="match status" value="1"/>
</dbReference>
<keyword evidence="6" id="KW-0326">Glycosidase</keyword>
<dbReference type="InterPro" id="IPR013780">
    <property type="entry name" value="Glyco_hydro_b"/>
</dbReference>
<protein>
    <recommendedName>
        <fullName evidence="8">mannosyl-oligosaccharide 1,3-1,6-alpha-mannosidase</fullName>
        <ecNumber evidence="8">3.2.1.114</ecNumber>
    </recommendedName>
    <alternativeName>
        <fullName evidence="9">Mannosyl-oligosaccharide 1,3-1,6-alpha-mannosidase</fullName>
    </alternativeName>
</protein>
<dbReference type="Gene3D" id="3.20.110.10">
    <property type="entry name" value="Glycoside hydrolase 38, N terminal domain"/>
    <property type="match status" value="1"/>
</dbReference>
<sequence length="488" mass="55503">MPFYSYDVPHTCGPNPAVCCQFDFHRLPGGRVFCPWRIPPQPITEQNIKERALLLLDQYRQKSRLFRSSVLLVPLGDDFRFVESGEWDAQFSNYQKLFDYFDQHPELHIKARFGTLSDYFAALHRRLAEAGTTLPTLRGDFFTYADRDDHYWSGYFTSRPFYKRLDRTLESTLRATEIFYTLTLADMRRFRGDGRLVEGFPAREHYQRLTEGRRSLGLFQHHDAVTGTARDPVVIDYGTRLFHAILNLRQVLLSSAHWLILLDKSQYHEDPSKPFLQMVLIIGDCCRSLIVLNPTEQLRTSVITLVVDSPDARVVDAASGRPMAVQVSGVWAEPSKVSAELSFVAELPPLSLNVYHVIKAPAGSAPRARYVVHRHGDPPTIHSEHFQVSRLQGPEDGRVRQVQVHFLWYGTRTSGDRSGAYLFLPGEEGPQAYSSSEPPLIRVTRGPIFSDITSCFPHFTHTVRLYHLDGIRVSGQKGTSCSVSGFSQ</sequence>
<dbReference type="Ensembl" id="ENSXCOT00000000469.1">
    <property type="protein sequence ID" value="ENSXCOP00000000461.1"/>
    <property type="gene ID" value="ENSXCOG00000000397.1"/>
</dbReference>
<feature type="domain" description="Glycoside hydrolase family 38 central" evidence="11">
    <location>
        <begin position="150"/>
        <end position="241"/>
    </location>
</feature>
<dbReference type="InterPro" id="IPR037094">
    <property type="entry name" value="Glyco_hydro_38_cen_sf"/>
</dbReference>
<evidence type="ECO:0000256" key="3">
    <source>
        <dbReference type="ARBA" id="ARBA00022723"/>
    </source>
</evidence>
<evidence type="ECO:0000256" key="2">
    <source>
        <dbReference type="ARBA" id="ARBA00009792"/>
    </source>
</evidence>
<dbReference type="SMART" id="SM00872">
    <property type="entry name" value="Alpha-mann_mid"/>
    <property type="match status" value="1"/>
</dbReference>
<dbReference type="Gene3D" id="2.70.98.30">
    <property type="entry name" value="Golgi alpha-mannosidase II, domain 4"/>
    <property type="match status" value="1"/>
</dbReference>
<evidence type="ECO:0000256" key="4">
    <source>
        <dbReference type="ARBA" id="ARBA00022801"/>
    </source>
</evidence>
<dbReference type="GO" id="GO:0046872">
    <property type="term" value="F:metal ion binding"/>
    <property type="evidence" value="ECO:0007669"/>
    <property type="project" value="UniProtKB-KW"/>
</dbReference>
<keyword evidence="5" id="KW-0862">Zinc</keyword>
<dbReference type="InterPro" id="IPR015341">
    <property type="entry name" value="Glyco_hydro_38_cen"/>
</dbReference>
<dbReference type="GO" id="GO:0030246">
    <property type="term" value="F:carbohydrate binding"/>
    <property type="evidence" value="ECO:0007669"/>
    <property type="project" value="InterPro"/>
</dbReference>
<evidence type="ECO:0000256" key="1">
    <source>
        <dbReference type="ARBA" id="ARBA00001947"/>
    </source>
</evidence>
<dbReference type="SUPFAM" id="SSF88688">
    <property type="entry name" value="Families 57/38 glycoside transferase middle domain"/>
    <property type="match status" value="1"/>
</dbReference>
<dbReference type="InterPro" id="IPR050843">
    <property type="entry name" value="Glycosyl_Hydrlase_38"/>
</dbReference>
<dbReference type="EC" id="3.2.1.114" evidence="8"/>
<evidence type="ECO:0000256" key="5">
    <source>
        <dbReference type="ARBA" id="ARBA00022833"/>
    </source>
</evidence>
<dbReference type="SUPFAM" id="SSF74650">
    <property type="entry name" value="Galactose mutarotase-like"/>
    <property type="match status" value="1"/>
</dbReference>
<dbReference type="InterPro" id="IPR027291">
    <property type="entry name" value="Glyco_hydro_38_N_sf"/>
</dbReference>
<dbReference type="Gene3D" id="1.20.1270.50">
    <property type="entry name" value="Glycoside hydrolase family 38, central domain"/>
    <property type="match status" value="1"/>
</dbReference>
<dbReference type="Pfam" id="PF01074">
    <property type="entry name" value="Glyco_hydro_38N"/>
    <property type="match status" value="1"/>
</dbReference>
<dbReference type="STRING" id="32473.ENSXCOP00000000461"/>
<dbReference type="GO" id="GO:0000139">
    <property type="term" value="C:Golgi membrane"/>
    <property type="evidence" value="ECO:0007669"/>
    <property type="project" value="TreeGrafter"/>
</dbReference>
<accession>A0A3B5KS52</accession>
<evidence type="ECO:0000256" key="8">
    <source>
        <dbReference type="ARBA" id="ARBA00066412"/>
    </source>
</evidence>
<keyword evidence="4" id="KW-0378">Hydrolase</keyword>
<dbReference type="Gene3D" id="2.60.40.1180">
    <property type="entry name" value="Golgi alpha-mannosidase II"/>
    <property type="match status" value="1"/>
</dbReference>
<comment type="function">
    <text evidence="7">Catalyzes the first committed step in the biosynthesis of complex N-glycans. It controls conversion of high mannose to complex N-glycans; the final hydrolytic step in the N-glycan maturation pathway.</text>
</comment>
<evidence type="ECO:0000313" key="13">
    <source>
        <dbReference type="Proteomes" id="UP000261380"/>
    </source>
</evidence>
<dbReference type="PANTHER" id="PTHR11607:SF69">
    <property type="entry name" value="ALPHA-MANNOSIDASE 2"/>
    <property type="match status" value="1"/>
</dbReference>
<evidence type="ECO:0000256" key="6">
    <source>
        <dbReference type="ARBA" id="ARBA00023295"/>
    </source>
</evidence>
<evidence type="ECO:0000256" key="9">
    <source>
        <dbReference type="ARBA" id="ARBA00083602"/>
    </source>
</evidence>
<dbReference type="GO" id="GO:0006491">
    <property type="term" value="P:N-glycan processing"/>
    <property type="evidence" value="ECO:0007669"/>
    <property type="project" value="TreeGrafter"/>
</dbReference>